<evidence type="ECO:0000256" key="1">
    <source>
        <dbReference type="SAM" id="MobiDB-lite"/>
    </source>
</evidence>
<evidence type="ECO:0000313" key="4">
    <source>
        <dbReference type="Proteomes" id="UP000604046"/>
    </source>
</evidence>
<dbReference type="Proteomes" id="UP000604046">
    <property type="component" value="Unassembled WGS sequence"/>
</dbReference>
<name>A0A812JEK5_9DINO</name>
<dbReference type="OrthoDB" id="408373at2759"/>
<dbReference type="GO" id="GO:0015996">
    <property type="term" value="P:chlorophyll catabolic process"/>
    <property type="evidence" value="ECO:0007669"/>
    <property type="project" value="InterPro"/>
</dbReference>
<dbReference type="EMBL" id="CAJNDS010000424">
    <property type="protein sequence ID" value="CAE7204638.1"/>
    <property type="molecule type" value="Genomic_DNA"/>
</dbReference>
<evidence type="ECO:0000313" key="3">
    <source>
        <dbReference type="EMBL" id="CAE7204638.1"/>
    </source>
</evidence>
<dbReference type="InterPro" id="IPR000073">
    <property type="entry name" value="AB_hydrolase_1"/>
</dbReference>
<dbReference type="AlphaFoldDB" id="A0A812JEK5"/>
<evidence type="ECO:0000259" key="2">
    <source>
        <dbReference type="Pfam" id="PF12697"/>
    </source>
</evidence>
<dbReference type="PANTHER" id="PTHR47280">
    <property type="entry name" value="PHEOPHYTINASE, CHLOROPLASTIC"/>
    <property type="match status" value="1"/>
</dbReference>
<sequence length="484" mass="52870">MAYVGGARNILADALPTVSMPTSTTRLVRHPARSSRSPAGRQESHSAQLGVLLSTVVASCWTNRQGRQTRTCRVARSVTAERTARREKLMQPKTASSNKWHWKDRLTVHYAKAASKIPGTDTAVVLLHGFGVASFHYEAQFGPLSEAGYTVYAADNVGAGLSWPDSDPAPGTPLEVQSPGSEWGFGSPCPPFEDLVIGEALWVEQVRDFIAECVEEPYVILGGNSLGGYLTVLATAAMGTELLGRVKGVALLNPTPFWGWIPNRSKNPGLYDTLPWKGQFPIPASVRPLTLAWYNTLRNPDSIEWLLNFVTSNPAGVGHELAERIATMADHPAGAAAFAQILFTPQAELTFEEALDHVVKSNIPVFLLYGREDPWIIPYWAARAYSTAPGADYVQLSPSGHCPHYETPAAVNECLLRWLQDKAPVDGQAQQDLPGSIGASFAVTEEDGREVVVTRRGFPEPFREDELAWDELPAWLQQMARGDE</sequence>
<gene>
    <name evidence="3" type="primary">PPH</name>
    <name evidence="3" type="ORF">SNAT2548_LOCUS6386</name>
</gene>
<dbReference type="PANTHER" id="PTHR47280:SF1">
    <property type="entry name" value="PHEOPHYTINASE, CHLOROPLASTIC"/>
    <property type="match status" value="1"/>
</dbReference>
<dbReference type="SUPFAM" id="SSF53474">
    <property type="entry name" value="alpha/beta-Hydrolases"/>
    <property type="match status" value="1"/>
</dbReference>
<dbReference type="InterPro" id="IPR044211">
    <property type="entry name" value="PPH_chloroplastic"/>
</dbReference>
<dbReference type="GO" id="GO:0080124">
    <property type="term" value="F:pheophytinase activity"/>
    <property type="evidence" value="ECO:0007669"/>
    <property type="project" value="InterPro"/>
</dbReference>
<comment type="caution">
    <text evidence="3">The sequence shown here is derived from an EMBL/GenBank/DDBJ whole genome shotgun (WGS) entry which is preliminary data.</text>
</comment>
<organism evidence="3 4">
    <name type="scientific">Symbiodinium natans</name>
    <dbReference type="NCBI Taxonomy" id="878477"/>
    <lineage>
        <taxon>Eukaryota</taxon>
        <taxon>Sar</taxon>
        <taxon>Alveolata</taxon>
        <taxon>Dinophyceae</taxon>
        <taxon>Suessiales</taxon>
        <taxon>Symbiodiniaceae</taxon>
        <taxon>Symbiodinium</taxon>
    </lineage>
</organism>
<accession>A0A812JEK5</accession>
<reference evidence="3" key="1">
    <citation type="submission" date="2021-02" db="EMBL/GenBank/DDBJ databases">
        <authorList>
            <person name="Dougan E. K."/>
            <person name="Rhodes N."/>
            <person name="Thang M."/>
            <person name="Chan C."/>
        </authorList>
    </citation>
    <scope>NUCLEOTIDE SEQUENCE</scope>
</reference>
<keyword evidence="4" id="KW-1185">Reference proteome</keyword>
<feature type="domain" description="AB hydrolase-1" evidence="2">
    <location>
        <begin position="124"/>
        <end position="413"/>
    </location>
</feature>
<proteinExistence type="predicted"/>
<dbReference type="Pfam" id="PF12697">
    <property type="entry name" value="Abhydrolase_6"/>
    <property type="match status" value="1"/>
</dbReference>
<dbReference type="Gene3D" id="3.40.50.1820">
    <property type="entry name" value="alpha/beta hydrolase"/>
    <property type="match status" value="1"/>
</dbReference>
<dbReference type="InterPro" id="IPR029058">
    <property type="entry name" value="AB_hydrolase_fold"/>
</dbReference>
<protein>
    <submittedName>
        <fullName evidence="3">PPH protein</fullName>
    </submittedName>
</protein>
<dbReference type="GO" id="GO:0009507">
    <property type="term" value="C:chloroplast"/>
    <property type="evidence" value="ECO:0007669"/>
    <property type="project" value="TreeGrafter"/>
</dbReference>
<feature type="region of interest" description="Disordered" evidence="1">
    <location>
        <begin position="22"/>
        <end position="46"/>
    </location>
</feature>